<reference evidence="3 4" key="1">
    <citation type="submission" date="2018-11" db="EMBL/GenBank/DDBJ databases">
        <title>Sequencing the genomes of 1000 actinobacteria strains.</title>
        <authorList>
            <person name="Klenk H.-P."/>
        </authorList>
    </citation>
    <scope>NUCLEOTIDE SEQUENCE [LARGE SCALE GENOMIC DNA]</scope>
    <source>
        <strain evidence="3 4">DSM 44254</strain>
    </source>
</reference>
<feature type="compositionally biased region" description="Low complexity" evidence="1">
    <location>
        <begin position="35"/>
        <end position="56"/>
    </location>
</feature>
<feature type="signal peptide" evidence="2">
    <location>
        <begin position="1"/>
        <end position="23"/>
    </location>
</feature>
<organism evidence="3 4">
    <name type="scientific">Actinocorallia herbida</name>
    <dbReference type="NCBI Taxonomy" id="58109"/>
    <lineage>
        <taxon>Bacteria</taxon>
        <taxon>Bacillati</taxon>
        <taxon>Actinomycetota</taxon>
        <taxon>Actinomycetes</taxon>
        <taxon>Streptosporangiales</taxon>
        <taxon>Thermomonosporaceae</taxon>
        <taxon>Actinocorallia</taxon>
    </lineage>
</organism>
<evidence type="ECO:0000313" key="3">
    <source>
        <dbReference type="EMBL" id="ROO89183.1"/>
    </source>
</evidence>
<evidence type="ECO:0000256" key="1">
    <source>
        <dbReference type="SAM" id="MobiDB-lite"/>
    </source>
</evidence>
<protein>
    <recommendedName>
        <fullName evidence="5">Secreted protein</fullName>
    </recommendedName>
</protein>
<dbReference type="Proteomes" id="UP000272400">
    <property type="component" value="Unassembled WGS sequence"/>
</dbReference>
<evidence type="ECO:0000313" key="4">
    <source>
        <dbReference type="Proteomes" id="UP000272400"/>
    </source>
</evidence>
<evidence type="ECO:0008006" key="5">
    <source>
        <dbReference type="Google" id="ProtNLM"/>
    </source>
</evidence>
<accession>A0A3N1D6M1</accession>
<dbReference type="PROSITE" id="PS51257">
    <property type="entry name" value="PROKAR_LIPOPROTEIN"/>
    <property type="match status" value="1"/>
</dbReference>
<dbReference type="AlphaFoldDB" id="A0A3N1D6M1"/>
<name>A0A3N1D6M1_9ACTN</name>
<feature type="chain" id="PRO_5018249699" description="Secreted protein" evidence="2">
    <location>
        <begin position="24"/>
        <end position="170"/>
    </location>
</feature>
<dbReference type="EMBL" id="RJKE01000001">
    <property type="protein sequence ID" value="ROO89183.1"/>
    <property type="molecule type" value="Genomic_DNA"/>
</dbReference>
<comment type="caution">
    <text evidence="3">The sequence shown here is derived from an EMBL/GenBank/DDBJ whole genome shotgun (WGS) entry which is preliminary data.</text>
</comment>
<proteinExistence type="predicted"/>
<gene>
    <name evidence="3" type="ORF">EDD29_6870</name>
</gene>
<keyword evidence="2" id="KW-0732">Signal</keyword>
<feature type="region of interest" description="Disordered" evidence="1">
    <location>
        <begin position="24"/>
        <end position="70"/>
    </location>
</feature>
<keyword evidence="4" id="KW-1185">Reference proteome</keyword>
<evidence type="ECO:0000256" key="2">
    <source>
        <dbReference type="SAM" id="SignalP"/>
    </source>
</evidence>
<dbReference type="RefSeq" id="WP_123668323.1">
    <property type="nucleotide sequence ID" value="NZ_RJKE01000001.1"/>
</dbReference>
<sequence>MPRLLVLTAAVAALALTGCTVTGSDGGLLPDPSTSASASGDASPESAAPESADPAGIAESGGPQPVPAASSPTAVMFADAREAVTILLRARIADDKTAALTAAGPRTVEKVFATAAPLSDELDGCVAGSEHGYSYAFDCYRRYEGGSNHYLVDPYPATGWRVVNYEAIAD</sequence>